<evidence type="ECO:0000313" key="3">
    <source>
        <dbReference type="Proteomes" id="UP000324800"/>
    </source>
</evidence>
<evidence type="ECO:0000313" key="2">
    <source>
        <dbReference type="EMBL" id="KAA6379673.1"/>
    </source>
</evidence>
<dbReference type="AlphaFoldDB" id="A0A5J4VAZ2"/>
<dbReference type="EMBL" id="SNRW01008342">
    <property type="protein sequence ID" value="KAA6379673.1"/>
    <property type="molecule type" value="Genomic_DNA"/>
</dbReference>
<name>A0A5J4VAZ2_9EUKA</name>
<accession>A0A5J4VAZ2</accession>
<dbReference type="Gene3D" id="1.25.10.10">
    <property type="entry name" value="Leucine-rich Repeat Variant"/>
    <property type="match status" value="1"/>
</dbReference>
<feature type="coiled-coil region" evidence="1">
    <location>
        <begin position="23"/>
        <end position="50"/>
    </location>
</feature>
<organism evidence="2 3">
    <name type="scientific">Streblomastix strix</name>
    <dbReference type="NCBI Taxonomy" id="222440"/>
    <lineage>
        <taxon>Eukaryota</taxon>
        <taxon>Metamonada</taxon>
        <taxon>Preaxostyla</taxon>
        <taxon>Oxymonadida</taxon>
        <taxon>Streblomastigidae</taxon>
        <taxon>Streblomastix</taxon>
    </lineage>
</organism>
<dbReference type="Proteomes" id="UP000324800">
    <property type="component" value="Unassembled WGS sequence"/>
</dbReference>
<evidence type="ECO:0008006" key="4">
    <source>
        <dbReference type="Google" id="ProtNLM"/>
    </source>
</evidence>
<reference evidence="2 3" key="1">
    <citation type="submission" date="2019-03" db="EMBL/GenBank/DDBJ databases">
        <title>Single cell metagenomics reveals metabolic interactions within the superorganism composed of flagellate Streblomastix strix and complex community of Bacteroidetes bacteria on its surface.</title>
        <authorList>
            <person name="Treitli S.C."/>
            <person name="Kolisko M."/>
            <person name="Husnik F."/>
            <person name="Keeling P."/>
            <person name="Hampl V."/>
        </authorList>
    </citation>
    <scope>NUCLEOTIDE SEQUENCE [LARGE SCALE GENOMIC DNA]</scope>
    <source>
        <strain evidence="2">ST1C</strain>
    </source>
</reference>
<gene>
    <name evidence="2" type="ORF">EZS28_024799</name>
</gene>
<comment type="caution">
    <text evidence="2">The sequence shown here is derived from an EMBL/GenBank/DDBJ whole genome shotgun (WGS) entry which is preliminary data.</text>
</comment>
<feature type="non-terminal residue" evidence="2">
    <location>
        <position position="341"/>
    </location>
</feature>
<sequence length="341" mass="39743">MSDSQDLEAQTLIQRIYILEEPCPELEQIAEELKQQLDENENEASQILIRQEYLLDLIINALNYNKDIEIRKRYFKAGIVDSLIYIISTYELDKITLKYLECLYSLLLEKKEIIQLFAERNPFPGIIRLLDHQDEEVRETALLLILEIQKIGIDKTNMNKPCPYFDAIQACGGIDKFFKLFSNLDIDKEMKSQILVIIGLLFIGREITNQQIRQELVANVKQMIYDSDDDEDKKGIAMVLLTMLSQNEVNRAEIMKQTQFDQIARDLQLPLTGTKEQKEKIQNKQESHCMLIFALLYNRSGDDLRKRLIQAGLVEALLKIFETYDLNSINGFCLLAFFYIH</sequence>
<dbReference type="InterPro" id="IPR011989">
    <property type="entry name" value="ARM-like"/>
</dbReference>
<dbReference type="SUPFAM" id="SSF48371">
    <property type="entry name" value="ARM repeat"/>
    <property type="match status" value="1"/>
</dbReference>
<dbReference type="InterPro" id="IPR016024">
    <property type="entry name" value="ARM-type_fold"/>
</dbReference>
<evidence type="ECO:0000256" key="1">
    <source>
        <dbReference type="SAM" id="Coils"/>
    </source>
</evidence>
<proteinExistence type="predicted"/>
<keyword evidence="1" id="KW-0175">Coiled coil</keyword>
<protein>
    <recommendedName>
        <fullName evidence="4">Armadillo-type fold</fullName>
    </recommendedName>
</protein>